<dbReference type="PROSITE" id="PS50977">
    <property type="entry name" value="HTH_TETR_2"/>
    <property type="match status" value="1"/>
</dbReference>
<name>A0A3A1QPD1_9BACI</name>
<dbReference type="Proteomes" id="UP000265801">
    <property type="component" value="Unassembled WGS sequence"/>
</dbReference>
<protein>
    <submittedName>
        <fullName evidence="5">TetR/AcrR family transcriptional regulator</fullName>
    </submittedName>
</protein>
<evidence type="ECO:0000256" key="1">
    <source>
        <dbReference type="ARBA" id="ARBA00022491"/>
    </source>
</evidence>
<dbReference type="InterPro" id="IPR001647">
    <property type="entry name" value="HTH_TetR"/>
</dbReference>
<feature type="DNA-binding region" description="H-T-H motif" evidence="3">
    <location>
        <begin position="24"/>
        <end position="43"/>
    </location>
</feature>
<gene>
    <name evidence="5" type="ORF">D3H55_20360</name>
</gene>
<dbReference type="SUPFAM" id="SSF46689">
    <property type="entry name" value="Homeodomain-like"/>
    <property type="match status" value="1"/>
</dbReference>
<dbReference type="GO" id="GO:0003677">
    <property type="term" value="F:DNA binding"/>
    <property type="evidence" value="ECO:0007669"/>
    <property type="project" value="UniProtKB-UniRule"/>
</dbReference>
<keyword evidence="2 3" id="KW-0238">DNA-binding</keyword>
<feature type="domain" description="HTH tetR-type" evidence="4">
    <location>
        <begin position="1"/>
        <end position="61"/>
    </location>
</feature>
<evidence type="ECO:0000313" key="6">
    <source>
        <dbReference type="Proteomes" id="UP000265801"/>
    </source>
</evidence>
<organism evidence="5 6">
    <name type="scientific">Bacillus salacetis</name>
    <dbReference type="NCBI Taxonomy" id="2315464"/>
    <lineage>
        <taxon>Bacteria</taxon>
        <taxon>Bacillati</taxon>
        <taxon>Bacillota</taxon>
        <taxon>Bacilli</taxon>
        <taxon>Bacillales</taxon>
        <taxon>Bacillaceae</taxon>
        <taxon>Bacillus</taxon>
    </lineage>
</organism>
<dbReference type="RefSeq" id="WP_119549142.1">
    <property type="nucleotide sequence ID" value="NZ_QXIR01000038.1"/>
</dbReference>
<keyword evidence="1" id="KW-0678">Repressor</keyword>
<dbReference type="InterPro" id="IPR050624">
    <property type="entry name" value="HTH-type_Tx_Regulator"/>
</dbReference>
<dbReference type="Gene3D" id="1.10.10.60">
    <property type="entry name" value="Homeodomain-like"/>
    <property type="match status" value="1"/>
</dbReference>
<dbReference type="OrthoDB" id="509229at2"/>
<dbReference type="PANTHER" id="PTHR43479:SF11">
    <property type="entry name" value="ACREF_ENVCD OPERON REPRESSOR-RELATED"/>
    <property type="match status" value="1"/>
</dbReference>
<sequence length="194" mass="22420">MLTANQIKAVSLKHFAQNGYEGASLSHIANDVGIKKQSIYTHFKGKDEIFLELCKDSFQQELADVMEFINRHSAQPIKDLLYGFLKLGIERYEKYDSTRFMIRTAFFPPQHLNAEIMKDVYGYLDRLEEIFFPVIKEAAENGEISSEIEVYQATSAFLGVLDGIYVEMLYGGPERLKKRLDASWYLFWRGLSIH</sequence>
<proteinExistence type="predicted"/>
<dbReference type="InterPro" id="IPR009057">
    <property type="entry name" value="Homeodomain-like_sf"/>
</dbReference>
<accession>A0A3A1QPD1</accession>
<evidence type="ECO:0000259" key="4">
    <source>
        <dbReference type="PROSITE" id="PS50977"/>
    </source>
</evidence>
<evidence type="ECO:0000313" key="5">
    <source>
        <dbReference type="EMBL" id="RIW28924.1"/>
    </source>
</evidence>
<dbReference type="PRINTS" id="PR00455">
    <property type="entry name" value="HTHTETR"/>
</dbReference>
<dbReference type="Pfam" id="PF00440">
    <property type="entry name" value="TetR_N"/>
    <property type="match status" value="1"/>
</dbReference>
<dbReference type="EMBL" id="QXIR01000038">
    <property type="protein sequence ID" value="RIW28924.1"/>
    <property type="molecule type" value="Genomic_DNA"/>
</dbReference>
<comment type="caution">
    <text evidence="5">The sequence shown here is derived from an EMBL/GenBank/DDBJ whole genome shotgun (WGS) entry which is preliminary data.</text>
</comment>
<evidence type="ECO:0000256" key="3">
    <source>
        <dbReference type="PROSITE-ProRule" id="PRU00335"/>
    </source>
</evidence>
<reference evidence="5 6" key="1">
    <citation type="submission" date="2018-09" db="EMBL/GenBank/DDBJ databases">
        <title>Bacillus saliacetes sp. nov., isolated from Thai shrimp paste (Ka-pi).</title>
        <authorList>
            <person name="Daroonpunt R."/>
            <person name="Tanasupawat S."/>
            <person name="Yiamsombut S."/>
        </authorList>
    </citation>
    <scope>NUCLEOTIDE SEQUENCE [LARGE SCALE GENOMIC DNA]</scope>
    <source>
        <strain evidence="5 6">SKP7-4</strain>
    </source>
</reference>
<dbReference type="SUPFAM" id="SSF48498">
    <property type="entry name" value="Tetracyclin repressor-like, C-terminal domain"/>
    <property type="match status" value="1"/>
</dbReference>
<dbReference type="PANTHER" id="PTHR43479">
    <property type="entry name" value="ACREF/ENVCD OPERON REPRESSOR-RELATED"/>
    <property type="match status" value="1"/>
</dbReference>
<dbReference type="InterPro" id="IPR036271">
    <property type="entry name" value="Tet_transcr_reg_TetR-rel_C_sf"/>
</dbReference>
<dbReference type="AlphaFoldDB" id="A0A3A1QPD1"/>
<dbReference type="Gene3D" id="1.10.357.10">
    <property type="entry name" value="Tetracycline Repressor, domain 2"/>
    <property type="match status" value="1"/>
</dbReference>
<keyword evidence="6" id="KW-1185">Reference proteome</keyword>
<evidence type="ECO:0000256" key="2">
    <source>
        <dbReference type="ARBA" id="ARBA00023125"/>
    </source>
</evidence>